<dbReference type="GO" id="GO:0016787">
    <property type="term" value="F:hydrolase activity"/>
    <property type="evidence" value="ECO:0007669"/>
    <property type="project" value="UniProtKB-KW"/>
</dbReference>
<dbReference type="InterPro" id="IPR038718">
    <property type="entry name" value="SNF2-like_sf"/>
</dbReference>
<dbReference type="InterPro" id="IPR027417">
    <property type="entry name" value="P-loop_NTPase"/>
</dbReference>
<dbReference type="Gene3D" id="3.40.50.10810">
    <property type="entry name" value="Tandem AAA-ATPase domain"/>
    <property type="match status" value="1"/>
</dbReference>
<protein>
    <recommendedName>
        <fullName evidence="8">ATP-dependent helicase</fullName>
    </recommendedName>
</protein>
<reference evidence="6" key="1">
    <citation type="submission" date="2020-10" db="EMBL/GenBank/DDBJ databases">
        <authorList>
            <person name="Gilroy R."/>
        </authorList>
    </citation>
    <scope>NUCLEOTIDE SEQUENCE</scope>
    <source>
        <strain evidence="6">17213</strain>
    </source>
</reference>
<dbReference type="Pfam" id="PF00271">
    <property type="entry name" value="Helicase_C"/>
    <property type="match status" value="1"/>
</dbReference>
<dbReference type="CDD" id="cd18793">
    <property type="entry name" value="SF2_C_SNF"/>
    <property type="match status" value="1"/>
</dbReference>
<dbReference type="Proteomes" id="UP000823631">
    <property type="component" value="Unassembled WGS sequence"/>
</dbReference>
<dbReference type="InterPro" id="IPR022138">
    <property type="entry name" value="DUF3670"/>
</dbReference>
<evidence type="ECO:0000259" key="5">
    <source>
        <dbReference type="PROSITE" id="PS51194"/>
    </source>
</evidence>
<evidence type="ECO:0000313" key="7">
    <source>
        <dbReference type="Proteomes" id="UP000823631"/>
    </source>
</evidence>
<feature type="coiled-coil region" evidence="3">
    <location>
        <begin position="646"/>
        <end position="673"/>
    </location>
</feature>
<dbReference type="EMBL" id="JADINH010000085">
    <property type="protein sequence ID" value="MBO8415518.1"/>
    <property type="molecule type" value="Genomic_DNA"/>
</dbReference>
<keyword evidence="3" id="KW-0175">Coiled coil</keyword>
<dbReference type="InterPro" id="IPR001650">
    <property type="entry name" value="Helicase_C-like"/>
</dbReference>
<feature type="domain" description="Helicase ATP-binding" evidence="4">
    <location>
        <begin position="967"/>
        <end position="1126"/>
    </location>
</feature>
<evidence type="ECO:0000256" key="1">
    <source>
        <dbReference type="ARBA" id="ARBA00022801"/>
    </source>
</evidence>
<dbReference type="PANTHER" id="PTHR10799">
    <property type="entry name" value="SNF2/RAD54 HELICASE FAMILY"/>
    <property type="match status" value="1"/>
</dbReference>
<dbReference type="PROSITE" id="PS51194">
    <property type="entry name" value="HELICASE_CTER"/>
    <property type="match status" value="1"/>
</dbReference>
<dbReference type="SUPFAM" id="SSF52540">
    <property type="entry name" value="P-loop containing nucleoside triphosphate hydrolases"/>
    <property type="match status" value="2"/>
</dbReference>
<evidence type="ECO:0000259" key="4">
    <source>
        <dbReference type="PROSITE" id="PS51192"/>
    </source>
</evidence>
<keyword evidence="1" id="KW-0378">Hydrolase</keyword>
<evidence type="ECO:0000256" key="2">
    <source>
        <dbReference type="ARBA" id="ARBA00022806"/>
    </source>
</evidence>
<evidence type="ECO:0008006" key="8">
    <source>
        <dbReference type="Google" id="ProtNLM"/>
    </source>
</evidence>
<evidence type="ECO:0000313" key="6">
    <source>
        <dbReference type="EMBL" id="MBO8415518.1"/>
    </source>
</evidence>
<dbReference type="InterPro" id="IPR014001">
    <property type="entry name" value="Helicase_ATP-bd"/>
</dbReference>
<dbReference type="Pfam" id="PF12419">
    <property type="entry name" value="DUF3670"/>
    <property type="match status" value="1"/>
</dbReference>
<name>A0A9D9DBU6_9GAMM</name>
<accession>A0A9D9DBU6</accession>
<comment type="caution">
    <text evidence="6">The sequence shown here is derived from an EMBL/GenBank/DDBJ whole genome shotgun (WGS) entry which is preliminary data.</text>
</comment>
<dbReference type="Gene3D" id="3.40.50.300">
    <property type="entry name" value="P-loop containing nucleotide triphosphate hydrolases"/>
    <property type="match status" value="1"/>
</dbReference>
<dbReference type="InterPro" id="IPR000330">
    <property type="entry name" value="SNF2_N"/>
</dbReference>
<dbReference type="GO" id="GO:0004386">
    <property type="term" value="F:helicase activity"/>
    <property type="evidence" value="ECO:0007669"/>
    <property type="project" value="UniProtKB-KW"/>
</dbReference>
<feature type="domain" description="Helicase C-terminal" evidence="5">
    <location>
        <begin position="1256"/>
        <end position="1415"/>
    </location>
</feature>
<dbReference type="InterPro" id="IPR049730">
    <property type="entry name" value="SNF2/RAD54-like_C"/>
</dbReference>
<dbReference type="PROSITE" id="PS51192">
    <property type="entry name" value="HELICASE_ATP_BIND_1"/>
    <property type="match status" value="1"/>
</dbReference>
<dbReference type="SMART" id="SM00487">
    <property type="entry name" value="DEXDc"/>
    <property type="match status" value="1"/>
</dbReference>
<dbReference type="SMART" id="SM00490">
    <property type="entry name" value="HELICc"/>
    <property type="match status" value="1"/>
</dbReference>
<reference evidence="6" key="2">
    <citation type="journal article" date="2021" name="PeerJ">
        <title>Extensive microbial diversity within the chicken gut microbiome revealed by metagenomics and culture.</title>
        <authorList>
            <person name="Gilroy R."/>
            <person name="Ravi A."/>
            <person name="Getino M."/>
            <person name="Pursley I."/>
            <person name="Horton D.L."/>
            <person name="Alikhan N.F."/>
            <person name="Baker D."/>
            <person name="Gharbi K."/>
            <person name="Hall N."/>
            <person name="Watson M."/>
            <person name="Adriaenssens E.M."/>
            <person name="Foster-Nyarko E."/>
            <person name="Jarju S."/>
            <person name="Secka A."/>
            <person name="Antonio M."/>
            <person name="Oren A."/>
            <person name="Chaudhuri R.R."/>
            <person name="La Ragione R."/>
            <person name="Hildebrand F."/>
            <person name="Pallen M.J."/>
        </authorList>
    </citation>
    <scope>NUCLEOTIDE SEQUENCE</scope>
    <source>
        <strain evidence="6">17213</strain>
    </source>
</reference>
<keyword evidence="2" id="KW-0347">Helicase</keyword>
<proteinExistence type="predicted"/>
<organism evidence="6 7">
    <name type="scientific">Candidatus Avisuccinivibrio stercorigallinarum</name>
    <dbReference type="NCBI Taxonomy" id="2840704"/>
    <lineage>
        <taxon>Bacteria</taxon>
        <taxon>Pseudomonadati</taxon>
        <taxon>Pseudomonadota</taxon>
        <taxon>Gammaproteobacteria</taxon>
        <taxon>Aeromonadales</taxon>
        <taxon>Succinivibrionaceae</taxon>
        <taxon>Succinivibrionaceae incertae sedis</taxon>
        <taxon>Candidatus Avisuccinivibrio</taxon>
    </lineage>
</organism>
<keyword evidence="2" id="KW-0547">Nucleotide-binding</keyword>
<dbReference type="GO" id="GO:0005524">
    <property type="term" value="F:ATP binding"/>
    <property type="evidence" value="ECO:0007669"/>
    <property type="project" value="InterPro"/>
</dbReference>
<keyword evidence="2" id="KW-0067">ATP-binding</keyword>
<dbReference type="Pfam" id="PF00176">
    <property type="entry name" value="SNF2-rel_dom"/>
    <property type="match status" value="1"/>
</dbReference>
<evidence type="ECO:0000256" key="3">
    <source>
        <dbReference type="SAM" id="Coils"/>
    </source>
</evidence>
<gene>
    <name evidence="6" type="ORF">IAB19_03940</name>
</gene>
<sequence length="1431" mass="163789">MVFPEEGYIVFSNDEKPSLRRQHGNRPQKVDALHCALKEHEAGQNFYRTIKLGKKSLLVFGGESFSEGWLQPSIDEKSLIEKFNRDDFSALDVSKAVFSDQLIEVLTQNSSLFDLEKLNQYCLLVTYSKYRTLAGDEIPTYIADSWRRLSDLSAQEVLDLRKGLMRLGFAACMYLLKDTGLHRFKEGYQDKIGMLKALRTLGEPLTIDYFKKENAPQYLLKYSSLDIFRGSYAEVVRTQCNLSVTFFEVEDRIKDGMAALPLSCSFGDNVVNHLPVLDPYYFEPRDENYNADYKNILILDQYGLRFNHEFFKKYKLYCRKDGKKRDPDEPEAEVFEQPYEIVDVLGLKDRAEQKDPRLIGKVKVMHVTPLQILLSVLGELFEHYTILHNKPVAMEGDFLNFLWFNIMQARYMVTTGEMRPEAFAFGKIRIRMLMPFIYYETANGYEPKRAESDNYDATFYSFRAGAMMQKLIAAGNIKYGLPLKFSELHQGRIGSLIFGLLATEIARLLMTDNFDYFGDGFIKIEDEEARASAVISMAPMLYHSWEEFFGTVREMYDAEEIAAWLANEEEEGDDEDDDWDAEDDWPAGITRHLDEIEESFDNFEFFNLFADYCSVRRPTHYDALVPVLLCLNSEDVKKATTSGLKGRDLRCQIRNHEENLEVLQDKIEENKQEHDRIGTAYYIAHYNYTRSLDKTFAALTIKLPEVSTAENEAFFVPGVILHRQDETVKFMPLTEVAKQDRTEPMYRWIMDSTVFVALVGHTQYNHLNIKTTARGCGLCCDIAEAENLREYFYDKVGEFPLRPHNDLPQLAITGASRNLKTTELTEVLFAELPKKQELPDTYLGLESLLEFNWRLSVGKEFISDEEFKLLLENAGKIIKLRNQYVFADPKILKHYQELRDSLSRVNLHLLLLATLTGSFDGSPVQLGSRLAKAKKQIFTSGDTSLPRGLNRELKLRPYQVRGYSWLLRNARSGIGSILADDMGLGKTVQLTALLQKLKEDGALKDAPALIVAPSSVLYNWKNELKRFAPLLRVYLYHGPQRSHERLIDFDVVISSYGTIRTSYEKLADINFGLIAADEAQKIKNYASLTVKAVKTLKSRRFVALTGTPVENSLSDYWSIMDFVNAGLLGSQNRFNTEIALPIEKHRDPEVIERFKRMTGPFILRRVKTDKSIINDLPDKMVTDEFCTLTPVQASLYQAALDDIMERIKNPVNTTLERSALVLKLMGSLKQICNTPLQYVSGAEGEIEHNYTAEDSGKVRHLFSLGGRLMENGHRTLIFTQYTVMGELLQAWMKKELKVDVPFIRGSLSPKQRQDLVDKFQAGDMPFLMLSLKAGGTGINLTQADAVIHFDLWWNPAVEEQATDRAYRIGQHNNVQVYRFITANTFEEKINAIIQSKKELSNLTVVSGSKWLGELSNDELADLFALTREELS</sequence>